<dbReference type="OrthoDB" id="6436901at2759"/>
<dbReference type="EMBL" id="BMAV01024329">
    <property type="protein sequence ID" value="GFS32255.1"/>
    <property type="molecule type" value="Genomic_DNA"/>
</dbReference>
<evidence type="ECO:0000313" key="2">
    <source>
        <dbReference type="EMBL" id="GFS32255.1"/>
    </source>
</evidence>
<dbReference type="AlphaFoldDB" id="A0A8X6M7L0"/>
<sequence length="250" mass="27845">MFLVENRNLDVPDIDYRDTVNLRKRNKNKKGPHIVRELWLGEIILIGDDIKKRMHWPLAKVIRLISGKDGKIRTVELDTRTGTMLRPIQRIHPLKVQTTETPEDPLNDCTFTNPISSISSDMLSDPNGPSNVLPIVSRCGRIIKVPEKLDPLNQVGRMLKATEESCLDDAMRGKKNNSTENLDTVNDVAVTSLNNALPALKMATAVGGVNGGSESVFKDSTKQSHNLELNIRNTKRSHHGGVYSICFQAC</sequence>
<protein>
    <submittedName>
        <fullName evidence="2">Integrase catalytic domain-containing protein</fullName>
    </submittedName>
</protein>
<accession>A0A8X6M7L0</accession>
<evidence type="ECO:0000313" key="3">
    <source>
        <dbReference type="Proteomes" id="UP000886998"/>
    </source>
</evidence>
<gene>
    <name evidence="2" type="primary">X975_24834</name>
    <name evidence="2" type="ORF">TNIN_168781</name>
</gene>
<proteinExistence type="predicted"/>
<evidence type="ECO:0000259" key="1">
    <source>
        <dbReference type="Pfam" id="PF18701"/>
    </source>
</evidence>
<name>A0A8X6M7L0_9ARAC</name>
<dbReference type="Pfam" id="PF18701">
    <property type="entry name" value="DUF5641"/>
    <property type="match status" value="1"/>
</dbReference>
<dbReference type="Proteomes" id="UP000886998">
    <property type="component" value="Unassembled WGS sequence"/>
</dbReference>
<feature type="domain" description="DUF5641" evidence="1">
    <location>
        <begin position="30"/>
        <end position="94"/>
    </location>
</feature>
<keyword evidence="3" id="KW-1185">Reference proteome</keyword>
<reference evidence="2" key="1">
    <citation type="submission" date="2020-08" db="EMBL/GenBank/DDBJ databases">
        <title>Multicomponent nature underlies the extraordinary mechanical properties of spider dragline silk.</title>
        <authorList>
            <person name="Kono N."/>
            <person name="Nakamura H."/>
            <person name="Mori M."/>
            <person name="Yoshida Y."/>
            <person name="Ohtoshi R."/>
            <person name="Malay A.D."/>
            <person name="Moran D.A.P."/>
            <person name="Tomita M."/>
            <person name="Numata K."/>
            <person name="Arakawa K."/>
        </authorList>
    </citation>
    <scope>NUCLEOTIDE SEQUENCE</scope>
</reference>
<comment type="caution">
    <text evidence="2">The sequence shown here is derived from an EMBL/GenBank/DDBJ whole genome shotgun (WGS) entry which is preliminary data.</text>
</comment>
<organism evidence="2 3">
    <name type="scientific">Trichonephila inaurata madagascariensis</name>
    <dbReference type="NCBI Taxonomy" id="2747483"/>
    <lineage>
        <taxon>Eukaryota</taxon>
        <taxon>Metazoa</taxon>
        <taxon>Ecdysozoa</taxon>
        <taxon>Arthropoda</taxon>
        <taxon>Chelicerata</taxon>
        <taxon>Arachnida</taxon>
        <taxon>Araneae</taxon>
        <taxon>Araneomorphae</taxon>
        <taxon>Entelegynae</taxon>
        <taxon>Araneoidea</taxon>
        <taxon>Nephilidae</taxon>
        <taxon>Trichonephila</taxon>
        <taxon>Trichonephila inaurata</taxon>
    </lineage>
</organism>
<dbReference type="InterPro" id="IPR040676">
    <property type="entry name" value="DUF5641"/>
</dbReference>